<gene>
    <name evidence="1" type="ORF">BA1DRAFT_00434</name>
</gene>
<dbReference type="Proteomes" id="UP000023464">
    <property type="component" value="Unassembled WGS sequence"/>
</dbReference>
<accession>A0A022PRE8</accession>
<evidence type="ECO:0000313" key="2">
    <source>
        <dbReference type="Proteomes" id="UP000023464"/>
    </source>
</evidence>
<sequence>MINKKVSVLAGLFLSLIAGTGVAAEKASADKIE</sequence>
<name>A0A022PRE8_9GAMM</name>
<organism evidence="1 2">
    <name type="scientific">Photorhabdus aegyptia</name>
    <dbReference type="NCBI Taxonomy" id="2805098"/>
    <lineage>
        <taxon>Bacteria</taxon>
        <taxon>Pseudomonadati</taxon>
        <taxon>Pseudomonadota</taxon>
        <taxon>Gammaproteobacteria</taxon>
        <taxon>Enterobacterales</taxon>
        <taxon>Morganellaceae</taxon>
        <taxon>Photorhabdus</taxon>
    </lineage>
</organism>
<proteinExistence type="predicted"/>
<comment type="caution">
    <text evidence="1">The sequence shown here is derived from an EMBL/GenBank/DDBJ whole genome shotgun (WGS) entry which is preliminary data.</text>
</comment>
<keyword evidence="2" id="KW-1185">Reference proteome</keyword>
<protein>
    <submittedName>
        <fullName evidence="1">Uncharacterized protein</fullName>
    </submittedName>
</protein>
<reference evidence="1 2" key="1">
    <citation type="submission" date="2014-03" db="EMBL/GenBank/DDBJ databases">
        <title>Draft Genome of Photorhabdus luminescens BA1, an Egyptian Isolate.</title>
        <authorList>
            <person name="Ghazal S."/>
            <person name="Hurst S.G.IV."/>
            <person name="Morris K."/>
            <person name="Thomas K."/>
            <person name="Tisa L.S."/>
        </authorList>
    </citation>
    <scope>NUCLEOTIDE SEQUENCE [LARGE SCALE GENOMIC DNA]</scope>
    <source>
        <strain evidence="1 2">BA1</strain>
    </source>
</reference>
<dbReference type="AlphaFoldDB" id="A0A022PRE8"/>
<dbReference type="EMBL" id="JFGV01000004">
    <property type="protein sequence ID" value="EYU16920.1"/>
    <property type="molecule type" value="Genomic_DNA"/>
</dbReference>
<evidence type="ECO:0000313" key="1">
    <source>
        <dbReference type="EMBL" id="EYU16920.1"/>
    </source>
</evidence>